<dbReference type="Pfam" id="PF00392">
    <property type="entry name" value="GntR"/>
    <property type="match status" value="1"/>
</dbReference>
<evidence type="ECO:0000256" key="2">
    <source>
        <dbReference type="ARBA" id="ARBA00023125"/>
    </source>
</evidence>
<dbReference type="SMART" id="SM00345">
    <property type="entry name" value="HTH_GNTR"/>
    <property type="match status" value="1"/>
</dbReference>
<keyword evidence="3" id="KW-0804">Transcription</keyword>
<keyword evidence="2" id="KW-0238">DNA-binding</keyword>
<evidence type="ECO:0000313" key="5">
    <source>
        <dbReference type="EMBL" id="PTM56859.1"/>
    </source>
</evidence>
<feature type="domain" description="HTH gntR-type" evidence="4">
    <location>
        <begin position="9"/>
        <end position="76"/>
    </location>
</feature>
<organism evidence="5 6">
    <name type="scientific">Desmospora activa DSM 45169</name>
    <dbReference type="NCBI Taxonomy" id="1121389"/>
    <lineage>
        <taxon>Bacteria</taxon>
        <taxon>Bacillati</taxon>
        <taxon>Bacillota</taxon>
        <taxon>Bacilli</taxon>
        <taxon>Bacillales</taxon>
        <taxon>Thermoactinomycetaceae</taxon>
        <taxon>Desmospora</taxon>
    </lineage>
</organism>
<dbReference type="Pfam" id="PF07729">
    <property type="entry name" value="FCD"/>
    <property type="match status" value="1"/>
</dbReference>
<dbReference type="PANTHER" id="PTHR43537">
    <property type="entry name" value="TRANSCRIPTIONAL REGULATOR, GNTR FAMILY"/>
    <property type="match status" value="1"/>
</dbReference>
<dbReference type="CDD" id="cd07377">
    <property type="entry name" value="WHTH_GntR"/>
    <property type="match status" value="1"/>
</dbReference>
<reference evidence="5 6" key="1">
    <citation type="submission" date="2018-04" db="EMBL/GenBank/DDBJ databases">
        <title>Genomic Encyclopedia of Archaeal and Bacterial Type Strains, Phase II (KMG-II): from individual species to whole genera.</title>
        <authorList>
            <person name="Goeker M."/>
        </authorList>
    </citation>
    <scope>NUCLEOTIDE SEQUENCE [LARGE SCALE GENOMIC DNA]</scope>
    <source>
        <strain evidence="5 6">DSM 45169</strain>
    </source>
</reference>
<dbReference type="RefSeq" id="WP_170105609.1">
    <property type="nucleotide sequence ID" value="NZ_PZZP01000002.1"/>
</dbReference>
<keyword evidence="6" id="KW-1185">Reference proteome</keyword>
<name>A0A2T4Z4N8_9BACL</name>
<sequence length="218" mass="25324">MTAKIQVDNSLPHLIANDITERIMNQQLQPGEQLREGEVSDRFGTSRAPVREAFYLLEVAGLIERLPRRGCRVKAYSWSEMIDIVELRNVMELLALKRYTPKTAAPHLKNMQEILRSMEERFTEDDKEAYSHLNQQFHRCIIRFSGSKLIETHYSRLSAPLRVLINKSWEGETLDQSIKDHQQIVKTLLEEDIEKAAEILSVHNLATITRLKKHYQSS</sequence>
<dbReference type="InterPro" id="IPR036390">
    <property type="entry name" value="WH_DNA-bd_sf"/>
</dbReference>
<dbReference type="InterPro" id="IPR008920">
    <property type="entry name" value="TF_FadR/GntR_C"/>
</dbReference>
<dbReference type="InterPro" id="IPR036388">
    <property type="entry name" value="WH-like_DNA-bd_sf"/>
</dbReference>
<evidence type="ECO:0000313" key="6">
    <source>
        <dbReference type="Proteomes" id="UP000241639"/>
    </source>
</evidence>
<dbReference type="PROSITE" id="PS50949">
    <property type="entry name" value="HTH_GNTR"/>
    <property type="match status" value="1"/>
</dbReference>
<keyword evidence="1" id="KW-0805">Transcription regulation</keyword>
<protein>
    <submittedName>
        <fullName evidence="5">GntR family transcriptional regulator</fullName>
    </submittedName>
</protein>
<dbReference type="Proteomes" id="UP000241639">
    <property type="component" value="Unassembled WGS sequence"/>
</dbReference>
<dbReference type="InterPro" id="IPR011711">
    <property type="entry name" value="GntR_C"/>
</dbReference>
<dbReference type="GO" id="GO:0003700">
    <property type="term" value="F:DNA-binding transcription factor activity"/>
    <property type="evidence" value="ECO:0007669"/>
    <property type="project" value="InterPro"/>
</dbReference>
<dbReference type="AlphaFoldDB" id="A0A2T4Z4N8"/>
<dbReference type="EMBL" id="PZZP01000002">
    <property type="protein sequence ID" value="PTM56859.1"/>
    <property type="molecule type" value="Genomic_DNA"/>
</dbReference>
<evidence type="ECO:0000256" key="1">
    <source>
        <dbReference type="ARBA" id="ARBA00023015"/>
    </source>
</evidence>
<dbReference type="SUPFAM" id="SSF46785">
    <property type="entry name" value="Winged helix' DNA-binding domain"/>
    <property type="match status" value="1"/>
</dbReference>
<dbReference type="PANTHER" id="PTHR43537:SF24">
    <property type="entry name" value="GLUCONATE OPERON TRANSCRIPTIONAL REPRESSOR"/>
    <property type="match status" value="1"/>
</dbReference>
<proteinExistence type="predicted"/>
<evidence type="ECO:0000259" key="4">
    <source>
        <dbReference type="PROSITE" id="PS50949"/>
    </source>
</evidence>
<evidence type="ECO:0000256" key="3">
    <source>
        <dbReference type="ARBA" id="ARBA00023163"/>
    </source>
</evidence>
<dbReference type="InterPro" id="IPR000524">
    <property type="entry name" value="Tscrpt_reg_HTH_GntR"/>
</dbReference>
<dbReference type="GO" id="GO:0003677">
    <property type="term" value="F:DNA binding"/>
    <property type="evidence" value="ECO:0007669"/>
    <property type="project" value="UniProtKB-KW"/>
</dbReference>
<gene>
    <name evidence="5" type="ORF">C8J48_3184</name>
</gene>
<comment type="caution">
    <text evidence="5">The sequence shown here is derived from an EMBL/GenBank/DDBJ whole genome shotgun (WGS) entry which is preliminary data.</text>
</comment>
<dbReference type="Gene3D" id="1.20.120.530">
    <property type="entry name" value="GntR ligand-binding domain-like"/>
    <property type="match status" value="1"/>
</dbReference>
<dbReference type="SUPFAM" id="SSF48008">
    <property type="entry name" value="GntR ligand-binding domain-like"/>
    <property type="match status" value="1"/>
</dbReference>
<dbReference type="SMART" id="SM00895">
    <property type="entry name" value="FCD"/>
    <property type="match status" value="1"/>
</dbReference>
<accession>A0A2T4Z4N8</accession>
<dbReference type="Gene3D" id="1.10.10.10">
    <property type="entry name" value="Winged helix-like DNA-binding domain superfamily/Winged helix DNA-binding domain"/>
    <property type="match status" value="1"/>
</dbReference>